<evidence type="ECO:0000313" key="2">
    <source>
        <dbReference type="EMBL" id="RRT80017.1"/>
    </source>
</evidence>
<organism evidence="2 3">
    <name type="scientific">Ensete ventricosum</name>
    <name type="common">Abyssinian banana</name>
    <name type="synonym">Musa ensete</name>
    <dbReference type="NCBI Taxonomy" id="4639"/>
    <lineage>
        <taxon>Eukaryota</taxon>
        <taxon>Viridiplantae</taxon>
        <taxon>Streptophyta</taxon>
        <taxon>Embryophyta</taxon>
        <taxon>Tracheophyta</taxon>
        <taxon>Spermatophyta</taxon>
        <taxon>Magnoliopsida</taxon>
        <taxon>Liliopsida</taxon>
        <taxon>Zingiberales</taxon>
        <taxon>Musaceae</taxon>
        <taxon>Ensete</taxon>
    </lineage>
</organism>
<sequence length="289" mass="30841">MQRKLLFSLGEVGALAYLRGPELPTQEVAGVSLLTKATDKPKYYGCCCGSCNTSTATQEEAVATSGESRFRPPGKNDVNLVLVLVQDDGSRGAAGESKMSSRDTIDLSVVREHRRSRLEKAATTTLLGEEAPLADVAVTRERAQGEAPGQGRGKRASQRWLYIAHVDHSHRKAGMELEEMASDDAGNGSSLTVGAGTVDSGIEAVVVSGTAEWGREIRKAVSDGAATEERDGDRMKASSLRDGRMGNDDRGSCRSGGKQQPRCCYTLSCTGDSGSCCTRLDVMGREERF</sequence>
<name>A0A427AV71_ENSVE</name>
<dbReference type="AlphaFoldDB" id="A0A427AV71"/>
<proteinExistence type="predicted"/>
<dbReference type="EMBL" id="AMZH03001251">
    <property type="protein sequence ID" value="RRT80017.1"/>
    <property type="molecule type" value="Genomic_DNA"/>
</dbReference>
<comment type="caution">
    <text evidence="2">The sequence shown here is derived from an EMBL/GenBank/DDBJ whole genome shotgun (WGS) entry which is preliminary data.</text>
</comment>
<feature type="region of interest" description="Disordered" evidence="1">
    <location>
        <begin position="221"/>
        <end position="260"/>
    </location>
</feature>
<evidence type="ECO:0000313" key="3">
    <source>
        <dbReference type="Proteomes" id="UP000287651"/>
    </source>
</evidence>
<reference evidence="2 3" key="1">
    <citation type="journal article" date="2014" name="Agronomy (Basel)">
        <title>A Draft Genome Sequence for Ensete ventricosum, the Drought-Tolerant Tree Against Hunger.</title>
        <authorList>
            <person name="Harrison J."/>
            <person name="Moore K.A."/>
            <person name="Paszkiewicz K."/>
            <person name="Jones T."/>
            <person name="Grant M."/>
            <person name="Ambacheew D."/>
            <person name="Muzemil S."/>
            <person name="Studholme D.J."/>
        </authorList>
    </citation>
    <scope>NUCLEOTIDE SEQUENCE [LARGE SCALE GENOMIC DNA]</scope>
</reference>
<feature type="compositionally biased region" description="Basic and acidic residues" evidence="1">
    <location>
        <begin position="221"/>
        <end position="252"/>
    </location>
</feature>
<gene>
    <name evidence="2" type="ORF">B296_00023457</name>
</gene>
<protein>
    <submittedName>
        <fullName evidence="2">Uncharacterized protein</fullName>
    </submittedName>
</protein>
<dbReference type="Proteomes" id="UP000287651">
    <property type="component" value="Unassembled WGS sequence"/>
</dbReference>
<evidence type="ECO:0000256" key="1">
    <source>
        <dbReference type="SAM" id="MobiDB-lite"/>
    </source>
</evidence>
<accession>A0A427AV71</accession>